<sequence>MNSFKVIYTFEKDVTVTEVVEAENKSEVIGSIKDLEGFVEVTDSDDNYHRFDFADVKLVTITQ</sequence>
<evidence type="ECO:0000313" key="2">
    <source>
        <dbReference type="Proteomes" id="UP000247150"/>
    </source>
</evidence>
<organism evidence="1 2">
    <name type="scientific">Cytobacillus oceanisediminis</name>
    <dbReference type="NCBI Taxonomy" id="665099"/>
    <lineage>
        <taxon>Bacteria</taxon>
        <taxon>Bacillati</taxon>
        <taxon>Bacillota</taxon>
        <taxon>Bacilli</taxon>
        <taxon>Bacillales</taxon>
        <taxon>Bacillaceae</taxon>
        <taxon>Cytobacillus</taxon>
    </lineage>
</organism>
<accession>A0A2V2ZWT6</accession>
<evidence type="ECO:0000313" key="1">
    <source>
        <dbReference type="EMBL" id="PWW25713.1"/>
    </source>
</evidence>
<dbReference type="Proteomes" id="UP000247150">
    <property type="component" value="Unassembled WGS sequence"/>
</dbReference>
<dbReference type="RefSeq" id="WP_110066422.1">
    <property type="nucleotide sequence ID" value="NZ_QGTW01000012.1"/>
</dbReference>
<protein>
    <submittedName>
        <fullName evidence="1">Uncharacterized protein</fullName>
    </submittedName>
</protein>
<dbReference type="AlphaFoldDB" id="A0A2V2ZWT6"/>
<name>A0A2V2ZWT6_9BACI</name>
<reference evidence="1 2" key="1">
    <citation type="submission" date="2018-05" db="EMBL/GenBank/DDBJ databases">
        <title>Freshwater and sediment microbial communities from various areas in North America, analyzing microbe dynamics in response to fracking.</title>
        <authorList>
            <person name="Lamendella R."/>
        </authorList>
    </citation>
    <scope>NUCLEOTIDE SEQUENCE [LARGE SCALE GENOMIC DNA]</scope>
    <source>
        <strain evidence="1 2">15_TX</strain>
    </source>
</reference>
<comment type="caution">
    <text evidence="1">The sequence shown here is derived from an EMBL/GenBank/DDBJ whole genome shotgun (WGS) entry which is preliminary data.</text>
</comment>
<proteinExistence type="predicted"/>
<dbReference type="OrthoDB" id="2428257at2"/>
<gene>
    <name evidence="1" type="ORF">DFO73_1125</name>
</gene>
<dbReference type="EMBL" id="QGTW01000012">
    <property type="protein sequence ID" value="PWW25713.1"/>
    <property type="molecule type" value="Genomic_DNA"/>
</dbReference>